<dbReference type="Gene3D" id="1.25.40.10">
    <property type="entry name" value="Tetratricopeptide repeat domain"/>
    <property type="match status" value="1"/>
</dbReference>
<dbReference type="CDD" id="cd00093">
    <property type="entry name" value="HTH_XRE"/>
    <property type="match status" value="1"/>
</dbReference>
<dbReference type="Proteomes" id="UP000298111">
    <property type="component" value="Unassembled WGS sequence"/>
</dbReference>
<name>A0A8H1QKR6_9ACTN</name>
<dbReference type="Gene3D" id="1.10.260.40">
    <property type="entry name" value="lambda repressor-like DNA-binding domains"/>
    <property type="match status" value="1"/>
</dbReference>
<gene>
    <name evidence="2" type="ORF">D8771_29350</name>
</gene>
<organism evidence="2 3">
    <name type="scientific">Streptomyces albus</name>
    <dbReference type="NCBI Taxonomy" id="1888"/>
    <lineage>
        <taxon>Bacteria</taxon>
        <taxon>Bacillati</taxon>
        <taxon>Actinomycetota</taxon>
        <taxon>Actinomycetes</taxon>
        <taxon>Kitasatosporales</taxon>
        <taxon>Streptomycetaceae</taxon>
        <taxon>Streptomyces</taxon>
    </lineage>
</organism>
<dbReference type="SMART" id="SM00530">
    <property type="entry name" value="HTH_XRE"/>
    <property type="match status" value="1"/>
</dbReference>
<dbReference type="InterPro" id="IPR001387">
    <property type="entry name" value="Cro/C1-type_HTH"/>
</dbReference>
<evidence type="ECO:0000313" key="3">
    <source>
        <dbReference type="Proteomes" id="UP000298111"/>
    </source>
</evidence>
<dbReference type="InterPro" id="IPR010982">
    <property type="entry name" value="Lambda_DNA-bd_dom_sf"/>
</dbReference>
<evidence type="ECO:0000259" key="1">
    <source>
        <dbReference type="PROSITE" id="PS50943"/>
    </source>
</evidence>
<feature type="domain" description="HTH cro/C1-type" evidence="1">
    <location>
        <begin position="19"/>
        <end position="65"/>
    </location>
</feature>
<dbReference type="Pfam" id="PF01381">
    <property type="entry name" value="HTH_3"/>
    <property type="match status" value="1"/>
</dbReference>
<dbReference type="SUPFAM" id="SSF47413">
    <property type="entry name" value="lambda repressor-like DNA-binding domains"/>
    <property type="match status" value="1"/>
</dbReference>
<evidence type="ECO:0000313" key="2">
    <source>
        <dbReference type="EMBL" id="TGG76689.1"/>
    </source>
</evidence>
<protein>
    <submittedName>
        <fullName evidence="2">Helix-turn-helix domain-containing protein</fullName>
    </submittedName>
</protein>
<dbReference type="InterPro" id="IPR011990">
    <property type="entry name" value="TPR-like_helical_dom_sf"/>
</dbReference>
<sequence>MSDHIGARIAKLRGFRDEMTQEQLAERAGVSVDTIRKLEQGRRTTARLGTLRKIASALDVELERLLGQPTVTRKSGTDEGGLLALRDAIQDVDVLPGVLADTALDEAPDADAWMRAVGEATSLYWAGAYSTLAGRLPLILRDGTRVVRELTGADAGKAWQRLALSYQLAASLSAQAGHASWAFDAVRKQLEAAEHASDPLMSGMGVSTLSWVLLRQGRWEQAQQVAERKAEALEPSFSRAEPLEFAVYGNLLLAAATPAARRDRHDEAREYLNLAEAAAVRSGPVRAYGTAFSTVDVLTQQVNIALAGEQADHSRALEVAARIDRSAISRPVHSAAHRVDVSHAQYETGDWDGALETLLEVEQDQPEWIRYQTLAVATVQEMLESERRRSTPLRGLAARLGVDPLL</sequence>
<dbReference type="GO" id="GO:0003677">
    <property type="term" value="F:DNA binding"/>
    <property type="evidence" value="ECO:0007669"/>
    <property type="project" value="InterPro"/>
</dbReference>
<proteinExistence type="predicted"/>
<dbReference type="RefSeq" id="WP_016469729.1">
    <property type="nucleotide sequence ID" value="NZ_BBQG01000034.1"/>
</dbReference>
<dbReference type="GeneID" id="75181385"/>
<accession>A0A8H1QKR6</accession>
<dbReference type="EMBL" id="RCIY01000103">
    <property type="protein sequence ID" value="TGG76689.1"/>
    <property type="molecule type" value="Genomic_DNA"/>
</dbReference>
<dbReference type="AlphaFoldDB" id="A0A8H1QKR6"/>
<comment type="caution">
    <text evidence="2">The sequence shown here is derived from an EMBL/GenBank/DDBJ whole genome shotgun (WGS) entry which is preliminary data.</text>
</comment>
<reference evidence="2 3" key="1">
    <citation type="submission" date="2018-10" db="EMBL/GenBank/DDBJ databases">
        <title>Isolation of pseudouridimycin from Streptomyces albus DSM 40763.</title>
        <authorList>
            <person name="Rosenqvist P."/>
            <person name="Metsae-Ketelae M."/>
            <person name="Virta P."/>
        </authorList>
    </citation>
    <scope>NUCLEOTIDE SEQUENCE [LARGE SCALE GENOMIC DNA]</scope>
    <source>
        <strain evidence="2 3">DSM 40763</strain>
    </source>
</reference>
<dbReference type="PROSITE" id="PS50943">
    <property type="entry name" value="HTH_CROC1"/>
    <property type="match status" value="1"/>
</dbReference>